<dbReference type="InterPro" id="IPR001251">
    <property type="entry name" value="CRAL-TRIO_dom"/>
</dbReference>
<evidence type="ECO:0000256" key="2">
    <source>
        <dbReference type="ARBA" id="ARBA00004229"/>
    </source>
</evidence>
<feature type="region of interest" description="Disordered" evidence="8">
    <location>
        <begin position="364"/>
        <end position="383"/>
    </location>
</feature>
<keyword evidence="9" id="KW-1133">Transmembrane helix</keyword>
<evidence type="ECO:0000256" key="6">
    <source>
        <dbReference type="ARBA" id="ARBA00022991"/>
    </source>
</evidence>
<dbReference type="Gene3D" id="1.40.10.10">
    <property type="entry name" value="Peridinin-chlorophyll A binding"/>
    <property type="match status" value="1"/>
</dbReference>
<dbReference type="PANTHER" id="PTHR23324:SF83">
    <property type="entry name" value="SEC14-LIKE PROTEIN 2"/>
    <property type="match status" value="1"/>
</dbReference>
<dbReference type="Pfam" id="PF02429">
    <property type="entry name" value="PCP"/>
    <property type="match status" value="1"/>
</dbReference>
<dbReference type="InterPro" id="IPR036865">
    <property type="entry name" value="CRAL-TRIO_dom_sf"/>
</dbReference>
<protein>
    <submittedName>
        <fullName evidence="11">Peridinin-chlorophyll a-binding protein, chloroplastic</fullName>
    </submittedName>
</protein>
<reference evidence="11 12" key="1">
    <citation type="submission" date="2016-02" db="EMBL/GenBank/DDBJ databases">
        <title>Genome analysis of coral dinoflagellate symbionts highlights evolutionary adaptations to a symbiotic lifestyle.</title>
        <authorList>
            <person name="Aranda M."/>
            <person name="Li Y."/>
            <person name="Liew Y.J."/>
            <person name="Baumgarten S."/>
            <person name="Simakov O."/>
            <person name="Wilson M."/>
            <person name="Piel J."/>
            <person name="Ashoor H."/>
            <person name="Bougouffa S."/>
            <person name="Bajic V.B."/>
            <person name="Ryu T."/>
            <person name="Ravasi T."/>
            <person name="Bayer T."/>
            <person name="Micklem G."/>
            <person name="Kim H."/>
            <person name="Bhak J."/>
            <person name="Lajeunesse T.C."/>
            <person name="Voolstra C.R."/>
        </authorList>
    </citation>
    <scope>NUCLEOTIDE SEQUENCE [LARGE SCALE GENOMIC DNA]</scope>
    <source>
        <strain evidence="11 12">CCMP2467</strain>
    </source>
</reference>
<evidence type="ECO:0000256" key="7">
    <source>
        <dbReference type="ARBA" id="ARBA00023243"/>
    </source>
</evidence>
<accession>A0A1Q9EZP7</accession>
<keyword evidence="7" id="KW-0437">Light-harvesting polypeptide</keyword>
<organism evidence="11 12">
    <name type="scientific">Symbiodinium microadriaticum</name>
    <name type="common">Dinoflagellate</name>
    <name type="synonym">Zooxanthella microadriatica</name>
    <dbReference type="NCBI Taxonomy" id="2951"/>
    <lineage>
        <taxon>Eukaryota</taxon>
        <taxon>Sar</taxon>
        <taxon>Alveolata</taxon>
        <taxon>Dinophyceae</taxon>
        <taxon>Suessiales</taxon>
        <taxon>Symbiodiniaceae</taxon>
        <taxon>Symbiodinium</taxon>
    </lineage>
</organism>
<dbReference type="PROSITE" id="PS50191">
    <property type="entry name" value="CRAL_TRIO"/>
    <property type="match status" value="1"/>
</dbReference>
<dbReference type="OrthoDB" id="433894at2759"/>
<keyword evidence="6" id="KW-0157">Chromophore</keyword>
<keyword evidence="5" id="KW-0934">Plastid</keyword>
<keyword evidence="12" id="KW-1185">Reference proteome</keyword>
<dbReference type="PANTHER" id="PTHR23324">
    <property type="entry name" value="SEC14 RELATED PROTEIN"/>
    <property type="match status" value="1"/>
</dbReference>
<keyword evidence="9" id="KW-0812">Transmembrane</keyword>
<proteinExistence type="predicted"/>
<dbReference type="GO" id="GO:0009507">
    <property type="term" value="C:chloroplast"/>
    <property type="evidence" value="ECO:0007669"/>
    <property type="project" value="UniProtKB-SubCell"/>
</dbReference>
<feature type="transmembrane region" description="Helical" evidence="9">
    <location>
        <begin position="771"/>
        <end position="792"/>
    </location>
</feature>
<feature type="compositionally biased region" description="Polar residues" evidence="8">
    <location>
        <begin position="365"/>
        <end position="379"/>
    </location>
</feature>
<feature type="domain" description="CRAL-TRIO" evidence="10">
    <location>
        <begin position="484"/>
        <end position="663"/>
    </location>
</feature>
<evidence type="ECO:0000256" key="1">
    <source>
        <dbReference type="ARBA" id="ARBA00004098"/>
    </source>
</evidence>
<evidence type="ECO:0000256" key="9">
    <source>
        <dbReference type="SAM" id="Phobius"/>
    </source>
</evidence>
<dbReference type="GO" id="GO:0016168">
    <property type="term" value="F:chlorophyll binding"/>
    <property type="evidence" value="ECO:0007669"/>
    <property type="project" value="UniProtKB-KW"/>
</dbReference>
<dbReference type="Pfam" id="PF00650">
    <property type="entry name" value="CRAL_TRIO"/>
    <property type="match status" value="1"/>
</dbReference>
<dbReference type="Proteomes" id="UP000186817">
    <property type="component" value="Unassembled WGS sequence"/>
</dbReference>
<evidence type="ECO:0000313" key="12">
    <source>
        <dbReference type="Proteomes" id="UP000186817"/>
    </source>
</evidence>
<evidence type="ECO:0000256" key="4">
    <source>
        <dbReference type="ARBA" id="ARBA00022528"/>
    </source>
</evidence>
<dbReference type="EMBL" id="LSRX01000036">
    <property type="protein sequence ID" value="OLQ12918.1"/>
    <property type="molecule type" value="Genomic_DNA"/>
</dbReference>
<dbReference type="SUPFAM" id="SSF52087">
    <property type="entry name" value="CRAL/TRIO domain"/>
    <property type="match status" value="1"/>
</dbReference>
<evidence type="ECO:0000313" key="11">
    <source>
        <dbReference type="EMBL" id="OLQ12918.1"/>
    </source>
</evidence>
<evidence type="ECO:0000259" key="10">
    <source>
        <dbReference type="PROSITE" id="PS50191"/>
    </source>
</evidence>
<feature type="transmembrane region" description="Helical" evidence="9">
    <location>
        <begin position="986"/>
        <end position="1007"/>
    </location>
</feature>
<dbReference type="SUPFAM" id="SSF48608">
    <property type="entry name" value="Peridinin-chlorophyll protein"/>
    <property type="match status" value="1"/>
</dbReference>
<dbReference type="InterPro" id="IPR051064">
    <property type="entry name" value="SEC14/CRAL-TRIO_domain"/>
</dbReference>
<keyword evidence="3" id="KW-0148">Chlorophyll</keyword>
<dbReference type="GO" id="GO:0030076">
    <property type="term" value="C:light-harvesting complex"/>
    <property type="evidence" value="ECO:0007669"/>
    <property type="project" value="UniProtKB-KW"/>
</dbReference>
<name>A0A1Q9EZP7_SYMMI</name>
<sequence length="1261" mass="137594">MIPAVRLPAGGVKGECILCSTGAEEAEKALLRLQRLDLGGDTFRPTRRIMAVLRVSLHSIRSSAVGRSAFWAQATSAKWALVRYAAAIESTALQRSVCFASPRQGKTAALAAGRSQLKRGVKTRAYSSKSFQEGAPATTARRSTRLDCVLAATEQAGDTANRRDCRLARRLAQQGHPLLISGAQLRAESKQQCRCAGVDVDVAEPPAAAEDPPETEDPSNSFAGRLGVQDLAATVEDDGLTASVLLSAHPNLNTPAMTVNRGASTSNCNNGFEVSSDMLGAPLSKGWEAFLTLWHNAESTGMFELETRKPLRADDRSITGVMCQPAATHACGREPLGQRLHLLTKQQSKDVSLNQSLRRDRGVSFQLQGGSSKGRSNGPANALRTPGLCKEAKVLKKLDIVHCRRSLAALEEDSMRRGVPFSGVTLIIDLKGFKWSDAQFGAAVRVISMPAVGLCFCRALSMLGAAPAFVDKRHYDNTSMMVVASEVLKAINTMLKMGASMDSAALKSGALAHSQATANMDSNGVALLAEYTALNAAISRIIASVPASQTMDVYNAFAKFNLGKDVGPYMMSKVNAEDAKAWTLSKMVACRSNLLPETCHRILFIRVPAPFAKAWSMFSYLLDPGTIAKVQMATEAETLTLLRKFIGDDTIPAYLGGQRRIDGDPYCRKLLAPGGFPPEEALQRLEDIVENGDGGIGATHHRLYYESRKHQQQHLYNNSKRVSGRATTYALYHAAMSDEPERADPAARRGRDTDFQLRLAPRHYFDQSVQYLLLGVILGALGFVIAVIPMIIRGFTGTIGATNLRKTFLPATVSELVSKWDTVEARIFFGFEVMAALSILLSWYPYKLRNANCIPLEGGCYIYCCGKCCSMSWAAVRQFCPPVGLMLVACVPSVKEDEWSADKLVLVVVHCFSALLMFCAFLLAEAHALSLAPFRCRVPSIAAGCLEYKLRYGTWLLAAVPYVVFAFIAVVDFFTELHPYVKITSFVLEVDAGLAMLANHFVIWAFAPERTWGLRDVEMSVQNCTATLLEAGRLSDNRSAAPSAHNSDDAFPRPLTKERETEPCACFARERQALKVERMEFEDEEVDFPVKRNNELLLCAGLRASCAEGEEHTGLPFGRAVREKYFQFEPGFRNFNHGGFGATPIPVRRAQEDFISTAEAQPTRWFAGGNGSYHAALATVRLKSLVDVEVTGKGRSFNCSRNCHHPRWLIDAGTGVIDRKGYKYALACGETFVRIVEAPKVATVFTVTATHLNLSSPIPNL</sequence>
<feature type="transmembrane region" description="Helical" evidence="9">
    <location>
        <begin position="955"/>
        <end position="974"/>
    </location>
</feature>
<dbReference type="AlphaFoldDB" id="A0A1Q9EZP7"/>
<dbReference type="InterPro" id="IPR036550">
    <property type="entry name" value="Peridinin-chlorophyll-bd_sf"/>
</dbReference>
<evidence type="ECO:0000256" key="5">
    <source>
        <dbReference type="ARBA" id="ARBA00022640"/>
    </source>
</evidence>
<evidence type="ECO:0000256" key="3">
    <source>
        <dbReference type="ARBA" id="ARBA00022494"/>
    </source>
</evidence>
<evidence type="ECO:0000256" key="8">
    <source>
        <dbReference type="SAM" id="MobiDB-lite"/>
    </source>
</evidence>
<dbReference type="InterPro" id="IPR003376">
    <property type="entry name" value="Peridinin-chlorophyll-bd_prot"/>
</dbReference>
<comment type="function">
    <text evidence="1">Water-soluble antenna for capture of solar energy in the blue-green range. Peridinin is an asymmetric carotenoid.</text>
</comment>
<gene>
    <name evidence="11" type="ORF">AK812_SmicGene3113</name>
</gene>
<comment type="caution">
    <text evidence="11">The sequence shown here is derived from an EMBL/GenBank/DDBJ whole genome shotgun (WGS) entry which is preliminary data.</text>
</comment>
<comment type="subcellular location">
    <subcellularLocation>
        <location evidence="2">Plastid</location>
        <location evidence="2">Chloroplast</location>
    </subcellularLocation>
</comment>
<dbReference type="CDD" id="cd00170">
    <property type="entry name" value="SEC14"/>
    <property type="match status" value="1"/>
</dbReference>
<feature type="transmembrane region" description="Helical" evidence="9">
    <location>
        <begin position="904"/>
        <end position="924"/>
    </location>
</feature>
<keyword evidence="4" id="KW-0150">Chloroplast</keyword>
<keyword evidence="9" id="KW-0472">Membrane</keyword>